<evidence type="ECO:0000256" key="3">
    <source>
        <dbReference type="ARBA" id="ARBA00023139"/>
    </source>
</evidence>
<evidence type="ECO:0000256" key="2">
    <source>
        <dbReference type="ARBA" id="ARBA00023136"/>
    </source>
</evidence>
<keyword evidence="8" id="KW-1185">Reference proteome</keyword>
<keyword evidence="3" id="KW-0564">Palmitate</keyword>
<accession>A0A5C8NUA3</accession>
<evidence type="ECO:0000313" key="7">
    <source>
        <dbReference type="EMBL" id="TXL64739.1"/>
    </source>
</evidence>
<dbReference type="EMBL" id="VDUY01000005">
    <property type="protein sequence ID" value="TXL64739.1"/>
    <property type="molecule type" value="Genomic_DNA"/>
</dbReference>
<organism evidence="7 8">
    <name type="scientific">Zeimonas arvi</name>
    <dbReference type="NCBI Taxonomy" id="2498847"/>
    <lineage>
        <taxon>Bacteria</taxon>
        <taxon>Pseudomonadati</taxon>
        <taxon>Pseudomonadota</taxon>
        <taxon>Betaproteobacteria</taxon>
        <taxon>Burkholderiales</taxon>
        <taxon>Burkholderiaceae</taxon>
        <taxon>Zeimonas</taxon>
    </lineage>
</organism>
<keyword evidence="1 5" id="KW-0732">Signal</keyword>
<evidence type="ECO:0000256" key="5">
    <source>
        <dbReference type="SAM" id="SignalP"/>
    </source>
</evidence>
<feature type="chain" id="PRO_5023149203" description="C-type lysozyme inhibitor domain-containing protein" evidence="5">
    <location>
        <begin position="25"/>
        <end position="123"/>
    </location>
</feature>
<dbReference type="OrthoDB" id="8943325at2"/>
<proteinExistence type="predicted"/>
<dbReference type="RefSeq" id="WP_147704988.1">
    <property type="nucleotide sequence ID" value="NZ_VDUY01000005.1"/>
</dbReference>
<dbReference type="Proteomes" id="UP000321548">
    <property type="component" value="Unassembled WGS sequence"/>
</dbReference>
<dbReference type="InterPro" id="IPR018660">
    <property type="entry name" value="MliC"/>
</dbReference>
<dbReference type="InterPro" id="IPR036328">
    <property type="entry name" value="MliC_sf"/>
</dbReference>
<evidence type="ECO:0000256" key="1">
    <source>
        <dbReference type="ARBA" id="ARBA00022729"/>
    </source>
</evidence>
<dbReference type="SUPFAM" id="SSF141488">
    <property type="entry name" value="YdhA-like"/>
    <property type="match status" value="1"/>
</dbReference>
<feature type="signal peptide" evidence="5">
    <location>
        <begin position="1"/>
        <end position="24"/>
    </location>
</feature>
<feature type="domain" description="C-type lysozyme inhibitor" evidence="6">
    <location>
        <begin position="47"/>
        <end position="108"/>
    </location>
</feature>
<keyword evidence="2" id="KW-0472">Membrane</keyword>
<dbReference type="Pfam" id="PF09864">
    <property type="entry name" value="MliC"/>
    <property type="match status" value="1"/>
</dbReference>
<dbReference type="Gene3D" id="2.40.128.200">
    <property type="match status" value="1"/>
</dbReference>
<keyword evidence="4" id="KW-0449">Lipoprotein</keyword>
<gene>
    <name evidence="7" type="ORF">FHP08_13435</name>
</gene>
<evidence type="ECO:0000256" key="4">
    <source>
        <dbReference type="ARBA" id="ARBA00023288"/>
    </source>
</evidence>
<sequence length="123" mass="13317">MRLIKFAAIAAGLVLAAVQSPVSAADEELVQVASFNPHGFKVPPGVYRCDLNRSVHVRQVSPDMQSAVLNWDKKDYTLHAVNARSGALRYEDAASGLVWLVIVGKAMLLDTKNGKQLANDCKV</sequence>
<protein>
    <recommendedName>
        <fullName evidence="6">C-type lysozyme inhibitor domain-containing protein</fullName>
    </recommendedName>
</protein>
<name>A0A5C8NUA3_9BURK</name>
<evidence type="ECO:0000313" key="8">
    <source>
        <dbReference type="Proteomes" id="UP000321548"/>
    </source>
</evidence>
<dbReference type="AlphaFoldDB" id="A0A5C8NUA3"/>
<comment type="caution">
    <text evidence="7">The sequence shown here is derived from an EMBL/GenBank/DDBJ whole genome shotgun (WGS) entry which is preliminary data.</text>
</comment>
<evidence type="ECO:0000259" key="6">
    <source>
        <dbReference type="Pfam" id="PF09864"/>
    </source>
</evidence>
<reference evidence="7 8" key="1">
    <citation type="submission" date="2019-06" db="EMBL/GenBank/DDBJ databases">
        <title>Quisquiliibacterium sp. nov., isolated from a maize field.</title>
        <authorList>
            <person name="Lin S.-Y."/>
            <person name="Tsai C.-F."/>
            <person name="Young C.-C."/>
        </authorList>
    </citation>
    <scope>NUCLEOTIDE SEQUENCE [LARGE SCALE GENOMIC DNA]</scope>
    <source>
        <strain evidence="7 8">CC-CFT501</strain>
    </source>
</reference>